<name>A0A0P6YCT4_9CHLR</name>
<proteinExistence type="predicted"/>
<reference evidence="3 4" key="1">
    <citation type="submission" date="2015-07" db="EMBL/GenBank/DDBJ databases">
        <title>Whole genome sequence of Herpetosiphon geysericola DSM 7119.</title>
        <authorList>
            <person name="Hemp J."/>
            <person name="Ward L.M."/>
            <person name="Pace L.A."/>
            <person name="Fischer W.W."/>
        </authorList>
    </citation>
    <scope>NUCLEOTIDE SEQUENCE [LARGE SCALE GENOMIC DNA]</scope>
    <source>
        <strain evidence="3 4">DSM 7119</strain>
    </source>
</reference>
<evidence type="ECO:0000256" key="1">
    <source>
        <dbReference type="SAM" id="MobiDB-lite"/>
    </source>
</evidence>
<dbReference type="Gene3D" id="2.130.10.10">
    <property type="entry name" value="YVTN repeat-like/Quinoprotein amine dehydrogenase"/>
    <property type="match status" value="1"/>
</dbReference>
<protein>
    <recommendedName>
        <fullName evidence="5">Lipoprotein LpqB beta-propeller domain-containing protein</fullName>
    </recommendedName>
</protein>
<sequence>MLKHPVQRIGFGLLMIVFSACQSAPASQPSPSLPPVATSTSETSSSVQGLVPQASATLAEVASPTLAPTKQATPEPTQASVATATSAPTQPSEPDRAQVQTNHQLPALLQAPTESLQQIDPNSHGLLAVPASLPARSSQLINESSLSQVELLQTIGLGRLQSGDFAPNNQFMAVVTSQGFGVYELPSLQQRYFVGTATDIMAVRVTADTATIEALIEISSDPALAGSWSIERYNATTGAFIDRQPTTDTIHTWNTQPTNYDQPNPRIISPDGLIEARFAIAEGVPSDSDVTLIRLADQQPIYSGKSSYNLRFSADSSQAMLFDAQALTVVNLSDGQSQTLSFPVYALPTFSPNSQLLAVAQGLRILNLEQTSIAYEIPQPVSYRTQTQPIFSSDSTQINLGISQWNLSDLSQRWQHQLRGIDDVGYNLVVSDADQQLVVEAVSISGLELHVSQAGQPLYSRPLDPGYLVDLALVPNQNRLVLLTQQGQVSVLELTTGTTLHSLNLNQPALGLAISPDGQSLAVAMSAQTPAEHCILLVNLADVQVSQSIQCHSSSQALNYAQLDPAIQFSPDGQLLLVQSSLTNDLQIEPSIIIYRVADGQALFSSENALIAPDQRLIVSIDRGQLQLWGIREE</sequence>
<dbReference type="RefSeq" id="WP_054533027.1">
    <property type="nucleotide sequence ID" value="NZ_LGKP01000007.1"/>
</dbReference>
<evidence type="ECO:0000313" key="3">
    <source>
        <dbReference type="EMBL" id="KPL91213.1"/>
    </source>
</evidence>
<gene>
    <name evidence="3" type="ORF">SE18_03470</name>
</gene>
<feature type="signal peptide" evidence="2">
    <location>
        <begin position="1"/>
        <end position="26"/>
    </location>
</feature>
<evidence type="ECO:0000313" key="4">
    <source>
        <dbReference type="Proteomes" id="UP000050277"/>
    </source>
</evidence>
<dbReference type="SUPFAM" id="SSF50998">
    <property type="entry name" value="Quinoprotein alcohol dehydrogenase-like"/>
    <property type="match status" value="1"/>
</dbReference>
<dbReference type="EMBL" id="LGKP01000007">
    <property type="protein sequence ID" value="KPL91213.1"/>
    <property type="molecule type" value="Genomic_DNA"/>
</dbReference>
<organism evidence="3 4">
    <name type="scientific">Herpetosiphon geysericola</name>
    <dbReference type="NCBI Taxonomy" id="70996"/>
    <lineage>
        <taxon>Bacteria</taxon>
        <taxon>Bacillati</taxon>
        <taxon>Chloroflexota</taxon>
        <taxon>Chloroflexia</taxon>
        <taxon>Herpetosiphonales</taxon>
        <taxon>Herpetosiphonaceae</taxon>
        <taxon>Herpetosiphon</taxon>
    </lineage>
</organism>
<accession>A0A0P6YCT4</accession>
<feature type="region of interest" description="Disordered" evidence="1">
    <location>
        <begin position="66"/>
        <end position="99"/>
    </location>
</feature>
<feature type="chain" id="PRO_5006133507" description="Lipoprotein LpqB beta-propeller domain-containing protein" evidence="2">
    <location>
        <begin position="27"/>
        <end position="634"/>
    </location>
</feature>
<comment type="caution">
    <text evidence="3">The sequence shown here is derived from an EMBL/GenBank/DDBJ whole genome shotgun (WGS) entry which is preliminary data.</text>
</comment>
<dbReference type="OrthoDB" id="6192037at2"/>
<feature type="region of interest" description="Disordered" evidence="1">
    <location>
        <begin position="24"/>
        <end position="50"/>
    </location>
</feature>
<dbReference type="AlphaFoldDB" id="A0A0P6YCT4"/>
<feature type="compositionally biased region" description="Low complexity" evidence="1">
    <location>
        <begin position="24"/>
        <end position="46"/>
    </location>
</feature>
<evidence type="ECO:0008006" key="5">
    <source>
        <dbReference type="Google" id="ProtNLM"/>
    </source>
</evidence>
<dbReference type="Proteomes" id="UP000050277">
    <property type="component" value="Unassembled WGS sequence"/>
</dbReference>
<dbReference type="InterPro" id="IPR011047">
    <property type="entry name" value="Quinoprotein_ADH-like_sf"/>
</dbReference>
<dbReference type="InterPro" id="IPR015943">
    <property type="entry name" value="WD40/YVTN_repeat-like_dom_sf"/>
</dbReference>
<dbReference type="PROSITE" id="PS51257">
    <property type="entry name" value="PROKAR_LIPOPROTEIN"/>
    <property type="match status" value="1"/>
</dbReference>
<keyword evidence="4" id="KW-1185">Reference proteome</keyword>
<keyword evidence="2" id="KW-0732">Signal</keyword>
<evidence type="ECO:0000256" key="2">
    <source>
        <dbReference type="SAM" id="SignalP"/>
    </source>
</evidence>